<dbReference type="InterPro" id="IPR017441">
    <property type="entry name" value="Protein_kinase_ATP_BS"/>
</dbReference>
<dbReference type="InterPro" id="IPR023578">
    <property type="entry name" value="Ras_GEF_dom_sf"/>
</dbReference>
<dbReference type="InterPro" id="IPR008936">
    <property type="entry name" value="Rho_GTPase_activation_prot"/>
</dbReference>
<evidence type="ECO:0000256" key="1">
    <source>
        <dbReference type="ARBA" id="ARBA00012513"/>
    </source>
</evidence>
<evidence type="ECO:0000256" key="6">
    <source>
        <dbReference type="ARBA" id="ARBA00022840"/>
    </source>
</evidence>
<dbReference type="Gene3D" id="1.10.555.10">
    <property type="entry name" value="Rho GTPase activation protein"/>
    <property type="match status" value="1"/>
</dbReference>
<dbReference type="Pfam" id="PF00620">
    <property type="entry name" value="RhoGAP"/>
    <property type="match status" value="1"/>
</dbReference>
<dbReference type="PROSITE" id="PS50238">
    <property type="entry name" value="RHOGAP"/>
    <property type="match status" value="1"/>
</dbReference>
<dbReference type="InParanoid" id="A0A2P6MQ58"/>
<dbReference type="Gene3D" id="1.10.510.10">
    <property type="entry name" value="Transferase(Phosphotransferase) domain 1"/>
    <property type="match status" value="1"/>
</dbReference>
<evidence type="ECO:0000313" key="13">
    <source>
        <dbReference type="EMBL" id="PRP73822.1"/>
    </source>
</evidence>
<protein>
    <recommendedName>
        <fullName evidence="1">non-specific serine/threonine protein kinase</fullName>
        <ecNumber evidence="1">2.7.11.1</ecNumber>
    </recommendedName>
</protein>
<feature type="domain" description="Ras-GEF" evidence="9">
    <location>
        <begin position="547"/>
        <end position="787"/>
    </location>
</feature>
<evidence type="ECO:0000313" key="14">
    <source>
        <dbReference type="Proteomes" id="UP000241769"/>
    </source>
</evidence>
<dbReference type="SUPFAM" id="SSF48350">
    <property type="entry name" value="GTPase activation domain, GAP"/>
    <property type="match status" value="1"/>
</dbReference>
<evidence type="ECO:0000256" key="7">
    <source>
        <dbReference type="PROSITE-ProRule" id="PRU00168"/>
    </source>
</evidence>
<dbReference type="GO" id="GO:0004674">
    <property type="term" value="F:protein serine/threonine kinase activity"/>
    <property type="evidence" value="ECO:0007669"/>
    <property type="project" value="UniProtKB-KW"/>
</dbReference>
<sequence>MDIRVGSKYLLGRKIGSGSFGDIYLGTNTVNNEEVAIKLESTRSRHPQLFYEAKLYKIIAGGPGIPYIKWYGLEGEYNVMVMELLGPCLEDLFNYCGRRFSLKTVLMLADQMLRRIEYIHSKNFIHRDLKPDNFLMGQGKRGNHCYIIDFGLGKRYRDPRTQQHIPYKEHKSLTGTARYASINAHLGIEQSRRDDLESLGYVLMYFNRGSLPWQGLKAVTKRQKYDRITERKISTPVDVLCKGHPQEFAQYLNYCRSLRFEDKPDYSYLRKMFSDLFVKEKFESDGLWDWVLIRNGEQTPDASNAAAISSPALATGSPALGAVSSTVANMSTAARQNSITGTPRSVSFSQHVTLSETGTLRGTTRKKTDKKVEVELLEKLDSFQLYDVIQILLTDPKVNDRFILCFLYCYRALPTLQLLPTYRNRDATLLPEQLLDILVYRLLPPPHHALAQLREDYDENLTGFISRVNTILTKWIKIIPSDFIDGQLQRRVTKLLESTKDTPENVVETLTEAIKSMEAAASQTKEEVIDVNDIPGFPAPVQKPQIDPSLMAVEMFLIDLQFMSKMTPRDLLGRCHNEFYFDGINSRLANYNEKLCQWINLQSIRSKNVEDQCEVLTYWICVGVYLLGLNDFQGLFTVMRALTSPIYSISSQKSWEVLPRHVIKIFEVLKEWTSDKENHENYRKTLSDLIKRNSSCVASYSLMRQEITTLRSQMGTGTVAVNLLQNMSKVIDDMYIVIKNPPNQHAVVTLSHRLKETLSEFGKVELGQLKFNKGKLNSECSVRLETKSNEAARAVLLNGDVELMTSSYVITGIGSVKMMSKLEIAQLFTKNGARVSPHKPINTLSATDLLAKGSNMNYELDEEGLPKYLCAIINQLRIRAEKNQVRGQTLIEADTNLDGFLAEAATAGDICTDAQVLCTLFLEFINNQKDSIIPTKFYKKIAKWSEIEDESVKDRAFVLVMAQLPTATQKLLSVVINWMWEICRREEIDTIDQICQRFGPAILWSPREGRPKVAFDCVRHLISKWKSSPEGSTRVLLELCEGFKAPISDADSNWSSAHIDTLIECSMNGILREFSDPKLLETTIYTHRFYLPSERLLDIYAKAYETEKDEKKKREILYVMEKWLQEEDLNGTGLDEDIGFAKRLDEFFMKNIDFADKSHKRMFTTLKNYRRRLLPGAEEMDLKGDGVMNLYSISEIAQQMHNMDVTTMRDIHASELTDDHFEIPEKSPNVSKILNRTQKWKEWIISDVLREKDMEKRIKILNRFICLGTKLIELRSYNACAAVATAITHPSVSRLYKTWAASTEEASAGYKLFLHLFSPDENNEYEAYMKAHDSTKKSRTPWLWLEMRKLKGNKLAHTKNEESDSTSSGRVEYTKMRSSTTVIVNTMEKLRCVGGERRMKGVAPIEKFLADIEEHVQLMQESEYTEAAKACEQ</sequence>
<keyword evidence="5 13" id="KW-0418">Kinase</keyword>
<dbReference type="GO" id="GO:0005524">
    <property type="term" value="F:ATP binding"/>
    <property type="evidence" value="ECO:0007669"/>
    <property type="project" value="UniProtKB-UniRule"/>
</dbReference>
<dbReference type="Pfam" id="PF00069">
    <property type="entry name" value="Pkinase"/>
    <property type="match status" value="1"/>
</dbReference>
<dbReference type="GO" id="GO:0005085">
    <property type="term" value="F:guanyl-nucleotide exchange factor activity"/>
    <property type="evidence" value="ECO:0007669"/>
    <property type="project" value="UniProtKB-KW"/>
</dbReference>
<dbReference type="EMBL" id="MDYQ01000539">
    <property type="protein sequence ID" value="PRP73822.1"/>
    <property type="molecule type" value="Genomic_DNA"/>
</dbReference>
<evidence type="ECO:0000259" key="11">
    <source>
        <dbReference type="PROSITE" id="PS50212"/>
    </source>
</evidence>
<evidence type="ECO:0000256" key="2">
    <source>
        <dbReference type="ARBA" id="ARBA00022527"/>
    </source>
</evidence>
<dbReference type="FunFam" id="3.30.200.20:FF:000538">
    <property type="entry name" value="Putative Casein kinase I"/>
    <property type="match status" value="1"/>
</dbReference>
<evidence type="ECO:0000259" key="9">
    <source>
        <dbReference type="PROSITE" id="PS50009"/>
    </source>
</evidence>
<dbReference type="EC" id="2.7.11.1" evidence="1"/>
<dbReference type="PROSITE" id="PS50212">
    <property type="entry name" value="RASGEF_NTER"/>
    <property type="match status" value="1"/>
</dbReference>
<proteinExistence type="predicted"/>
<name>A0A2P6MQ58_9EUKA</name>
<dbReference type="Proteomes" id="UP000241769">
    <property type="component" value="Unassembled WGS sequence"/>
</dbReference>
<keyword evidence="3" id="KW-0808">Transferase</keyword>
<feature type="domain" description="N-terminal Ras-GEF" evidence="11">
    <location>
        <begin position="1050"/>
        <end position="1174"/>
    </location>
</feature>
<feature type="domain" description="Rho-GAP" evidence="12">
    <location>
        <begin position="858"/>
        <end position="1029"/>
    </location>
</feature>
<dbReference type="PROSITE" id="PS50009">
    <property type="entry name" value="RASGEF_CAT"/>
    <property type="match status" value="2"/>
</dbReference>
<feature type="domain" description="Ras-GEF" evidence="9">
    <location>
        <begin position="1192"/>
        <end position="1423"/>
    </location>
</feature>
<dbReference type="OrthoDB" id="5800476at2759"/>
<dbReference type="Pfam" id="PF00617">
    <property type="entry name" value="RasGEF"/>
    <property type="match status" value="2"/>
</dbReference>
<dbReference type="PROSITE" id="PS50011">
    <property type="entry name" value="PROTEIN_KINASE_DOM"/>
    <property type="match status" value="1"/>
</dbReference>
<evidence type="ECO:0000256" key="3">
    <source>
        <dbReference type="ARBA" id="ARBA00022679"/>
    </source>
</evidence>
<dbReference type="GO" id="GO:0007264">
    <property type="term" value="P:small GTPase-mediated signal transduction"/>
    <property type="evidence" value="ECO:0007669"/>
    <property type="project" value="InterPro"/>
</dbReference>
<dbReference type="InterPro" id="IPR000651">
    <property type="entry name" value="Ras-like_Gua-exchang_fac_N"/>
</dbReference>
<dbReference type="SMART" id="SM00147">
    <property type="entry name" value="RasGEF"/>
    <property type="match status" value="1"/>
</dbReference>
<organism evidence="13 14">
    <name type="scientific">Planoprotostelium fungivorum</name>
    <dbReference type="NCBI Taxonomy" id="1890364"/>
    <lineage>
        <taxon>Eukaryota</taxon>
        <taxon>Amoebozoa</taxon>
        <taxon>Evosea</taxon>
        <taxon>Variosea</taxon>
        <taxon>Cavosteliida</taxon>
        <taxon>Cavosteliaceae</taxon>
        <taxon>Planoprotostelium</taxon>
    </lineage>
</organism>
<dbReference type="SMART" id="SM00324">
    <property type="entry name" value="RhoGAP"/>
    <property type="match status" value="1"/>
</dbReference>
<evidence type="ECO:0000256" key="4">
    <source>
        <dbReference type="ARBA" id="ARBA00022741"/>
    </source>
</evidence>
<keyword evidence="7" id="KW-0344">Guanine-nucleotide releasing factor</keyword>
<feature type="domain" description="Protein kinase" evidence="10">
    <location>
        <begin position="9"/>
        <end position="278"/>
    </location>
</feature>
<dbReference type="PROSITE" id="PS00107">
    <property type="entry name" value="PROTEIN_KINASE_ATP"/>
    <property type="match status" value="1"/>
</dbReference>
<keyword evidence="2" id="KW-0723">Serine/threonine-protein kinase</keyword>
<evidence type="ECO:0000259" key="12">
    <source>
        <dbReference type="PROSITE" id="PS50238"/>
    </source>
</evidence>
<evidence type="ECO:0000256" key="8">
    <source>
        <dbReference type="PROSITE-ProRule" id="PRU10141"/>
    </source>
</evidence>
<dbReference type="InterPro" id="IPR036964">
    <property type="entry name" value="RASGEF_cat_dom_sf"/>
</dbReference>
<dbReference type="InterPro" id="IPR008271">
    <property type="entry name" value="Ser/Thr_kinase_AS"/>
</dbReference>
<keyword evidence="14" id="KW-1185">Reference proteome</keyword>
<dbReference type="InterPro" id="IPR001895">
    <property type="entry name" value="RASGEF_cat_dom"/>
</dbReference>
<accession>A0A2P6MQ58</accession>
<reference evidence="13 14" key="1">
    <citation type="journal article" date="2018" name="Genome Biol. Evol.">
        <title>Multiple Roots of Fruiting Body Formation in Amoebozoa.</title>
        <authorList>
            <person name="Hillmann F."/>
            <person name="Forbes G."/>
            <person name="Novohradska S."/>
            <person name="Ferling I."/>
            <person name="Riege K."/>
            <person name="Groth M."/>
            <person name="Westermann M."/>
            <person name="Marz M."/>
            <person name="Spaller T."/>
            <person name="Winckler T."/>
            <person name="Schaap P."/>
            <person name="Glockner G."/>
        </authorList>
    </citation>
    <scope>NUCLEOTIDE SEQUENCE [LARGE SCALE GENOMIC DNA]</scope>
    <source>
        <strain evidence="13 14">Jena</strain>
    </source>
</reference>
<keyword evidence="6 8" id="KW-0067">ATP-binding</keyword>
<dbReference type="InterPro" id="IPR000719">
    <property type="entry name" value="Prot_kinase_dom"/>
</dbReference>
<dbReference type="FunFam" id="1.10.510.10:FF:001033">
    <property type="entry name" value="Uncharacterized protein"/>
    <property type="match status" value="1"/>
</dbReference>
<dbReference type="SUPFAM" id="SSF56112">
    <property type="entry name" value="Protein kinase-like (PK-like)"/>
    <property type="match status" value="1"/>
</dbReference>
<evidence type="ECO:0000259" key="10">
    <source>
        <dbReference type="PROSITE" id="PS50011"/>
    </source>
</evidence>
<keyword evidence="4 8" id="KW-0547">Nucleotide-binding</keyword>
<evidence type="ECO:0000256" key="5">
    <source>
        <dbReference type="ARBA" id="ARBA00022777"/>
    </source>
</evidence>
<dbReference type="SMART" id="SM00220">
    <property type="entry name" value="S_TKc"/>
    <property type="match status" value="1"/>
</dbReference>
<dbReference type="SUPFAM" id="SSF48366">
    <property type="entry name" value="Ras GEF"/>
    <property type="match status" value="2"/>
</dbReference>
<feature type="binding site" evidence="8">
    <location>
        <position position="38"/>
    </location>
    <ligand>
        <name>ATP</name>
        <dbReference type="ChEBI" id="CHEBI:30616"/>
    </ligand>
</feature>
<dbReference type="InterPro" id="IPR011009">
    <property type="entry name" value="Kinase-like_dom_sf"/>
</dbReference>
<gene>
    <name evidence="13" type="ORF">PROFUN_10192</name>
</gene>
<dbReference type="Gene3D" id="1.10.840.10">
    <property type="entry name" value="Ras guanine-nucleotide exchange factors catalytic domain"/>
    <property type="match status" value="2"/>
</dbReference>
<dbReference type="PANTHER" id="PTHR11909">
    <property type="entry name" value="CASEIN KINASE-RELATED"/>
    <property type="match status" value="1"/>
</dbReference>
<dbReference type="InterPro" id="IPR000198">
    <property type="entry name" value="RhoGAP_dom"/>
</dbReference>
<dbReference type="STRING" id="1890364.A0A2P6MQ58"/>
<comment type="caution">
    <text evidence="13">The sequence shown here is derived from an EMBL/GenBank/DDBJ whole genome shotgun (WGS) entry which is preliminary data.</text>
</comment>
<dbReference type="CDD" id="cd14125">
    <property type="entry name" value="STKc_CK1_delta_epsilon"/>
    <property type="match status" value="1"/>
</dbReference>
<dbReference type="PROSITE" id="PS00108">
    <property type="entry name" value="PROTEIN_KINASE_ST"/>
    <property type="match status" value="1"/>
</dbReference>
<dbReference type="InterPro" id="IPR050235">
    <property type="entry name" value="CK1_Ser-Thr_kinase"/>
</dbReference>